<dbReference type="Proteomes" id="UP000007437">
    <property type="component" value="Chromosome"/>
</dbReference>
<gene>
    <name evidence="1" type="ordered locus">RBRH_01666</name>
</gene>
<dbReference type="AlphaFoldDB" id="E5AM68"/>
<sequence>MPTARRRGAQAPRRRLRWHRQARRRVHLIAVTPAADDGTKTSGYRKYNIDFIGTALHCASG</sequence>
<proteinExistence type="predicted"/>
<organism evidence="1 2">
    <name type="scientific">Mycetohabitans rhizoxinica (strain DSM 19002 / CIP 109453 / HKI 454)</name>
    <name type="common">Paraburkholderia rhizoxinica</name>
    <dbReference type="NCBI Taxonomy" id="882378"/>
    <lineage>
        <taxon>Bacteria</taxon>
        <taxon>Pseudomonadati</taxon>
        <taxon>Pseudomonadota</taxon>
        <taxon>Betaproteobacteria</taxon>
        <taxon>Burkholderiales</taxon>
        <taxon>Burkholderiaceae</taxon>
        <taxon>Mycetohabitans</taxon>
    </lineage>
</organism>
<evidence type="ECO:0000313" key="2">
    <source>
        <dbReference type="Proteomes" id="UP000007437"/>
    </source>
</evidence>
<name>E5AM68_MYCRK</name>
<dbReference type="EMBL" id="FR687359">
    <property type="protein sequence ID" value="CBW73945.1"/>
    <property type="molecule type" value="Genomic_DNA"/>
</dbReference>
<protein>
    <submittedName>
        <fullName evidence="1">Uncharacterized protein</fullName>
    </submittedName>
</protein>
<dbReference type="KEGG" id="brh:RBRH_01666"/>
<accession>E5AM68</accession>
<reference evidence="1 2" key="1">
    <citation type="journal article" date="2011" name="J. Bacteriol.">
        <title>Complete genome sequence of Burkholderia rhizoxinica, an endosymbiont of Rhizopus microsporus.</title>
        <authorList>
            <person name="Lackner G."/>
            <person name="Moebius N."/>
            <person name="Partida-Martinez L."/>
            <person name="Hertweck C."/>
        </authorList>
    </citation>
    <scope>NUCLEOTIDE SEQUENCE [LARGE SCALE GENOMIC DNA]</scope>
    <source>
        <strain evidence="2">DSM 19002 / CIP 109453 / HKI 454</strain>
    </source>
</reference>
<evidence type="ECO:0000313" key="1">
    <source>
        <dbReference type="EMBL" id="CBW73945.1"/>
    </source>
</evidence>
<dbReference type="HOGENOM" id="CLU_2913646_0_0_4"/>